<evidence type="ECO:0000313" key="2">
    <source>
        <dbReference type="Proteomes" id="UP000283732"/>
    </source>
</evidence>
<dbReference type="AlphaFoldDB" id="A0A414Y285"/>
<accession>A0A414Y285</accession>
<gene>
    <name evidence="1" type="ORF">DW191_04025</name>
</gene>
<evidence type="ECO:0000313" key="1">
    <source>
        <dbReference type="EMBL" id="RHH80287.1"/>
    </source>
</evidence>
<protein>
    <submittedName>
        <fullName evidence="1">Fimbrillin family protein</fullName>
    </submittedName>
</protein>
<dbReference type="PROSITE" id="PS51257">
    <property type="entry name" value="PROKAR_LIPOPROTEIN"/>
    <property type="match status" value="1"/>
</dbReference>
<dbReference type="Gene3D" id="2.60.40.2620">
    <property type="entry name" value="Fimbrillin-like"/>
    <property type="match status" value="1"/>
</dbReference>
<sequence>MKTKLFMTMAATVLILAGCSNDENGMDNGPVELRLTSGVTVQTRAFTAMQGTAISRGEAVSVWVDDAGTASPLYEAVQLTADEKNGFTGEAMYFPQTGNNIDIYAVHGNFTTPFNEGDAFPTNGVEYKVEADQSSVDNKTNYTKSDLLYAYEKGVARNGNPTTANLTFYHMLSKLELAIKTGDGAPELATSDAVKLNNVTLSGTFTPSTTATMREQSQRAAMLGAAASATTGNMTLGQTTCQDFTTNVVYNEAILVPQDMAGKKLTFSLKDGGTLTYTIPANTTFESGKKYQYHITLDLTGITVTSRIEDWESVGDVKEGSATMQ</sequence>
<dbReference type="InterPro" id="IPR042278">
    <property type="entry name" value="Mfa-like_1_N"/>
</dbReference>
<dbReference type="EMBL" id="QRKC01000001">
    <property type="protein sequence ID" value="RHH80287.1"/>
    <property type="molecule type" value="Genomic_DNA"/>
</dbReference>
<organism evidence="1 2">
    <name type="scientific">Parabacteroides merdae</name>
    <dbReference type="NCBI Taxonomy" id="46503"/>
    <lineage>
        <taxon>Bacteria</taxon>
        <taxon>Pseudomonadati</taxon>
        <taxon>Bacteroidota</taxon>
        <taxon>Bacteroidia</taxon>
        <taxon>Bacteroidales</taxon>
        <taxon>Tannerellaceae</taxon>
        <taxon>Parabacteroides</taxon>
    </lineage>
</organism>
<dbReference type="RefSeq" id="WP_122290957.1">
    <property type="nucleotide sequence ID" value="NZ_QRKC01000001.1"/>
</dbReference>
<dbReference type="CDD" id="cd13120">
    <property type="entry name" value="BF2867_like_N"/>
    <property type="match status" value="1"/>
</dbReference>
<comment type="caution">
    <text evidence="1">The sequence shown here is derived from an EMBL/GenBank/DDBJ whole genome shotgun (WGS) entry which is preliminary data.</text>
</comment>
<reference evidence="1 2" key="1">
    <citation type="submission" date="2018-08" db="EMBL/GenBank/DDBJ databases">
        <title>A genome reference for cultivated species of the human gut microbiota.</title>
        <authorList>
            <person name="Zou Y."/>
            <person name="Xue W."/>
            <person name="Luo G."/>
        </authorList>
    </citation>
    <scope>NUCLEOTIDE SEQUENCE [LARGE SCALE GENOMIC DNA]</scope>
    <source>
        <strain evidence="1 2">AM16-50</strain>
    </source>
</reference>
<dbReference type="Proteomes" id="UP000283732">
    <property type="component" value="Unassembled WGS sequence"/>
</dbReference>
<name>A0A414Y285_9BACT</name>
<proteinExistence type="predicted"/>
<dbReference type="InterPro" id="IPR025049">
    <property type="entry name" value="Mfa-like_1"/>
</dbReference>
<dbReference type="Pfam" id="PF13149">
    <property type="entry name" value="Mfa_like_1"/>
    <property type="match status" value="1"/>
</dbReference>
<dbReference type="Gene3D" id="2.60.40.2630">
    <property type="match status" value="1"/>
</dbReference>
<dbReference type="CDD" id="cd13121">
    <property type="entry name" value="BF2867_like_C"/>
    <property type="match status" value="1"/>
</dbReference>